<evidence type="ECO:0000259" key="7">
    <source>
        <dbReference type="SMART" id="SM01016"/>
    </source>
</evidence>
<evidence type="ECO:0000256" key="4">
    <source>
        <dbReference type="ARBA" id="ARBA00022786"/>
    </source>
</evidence>
<dbReference type="SUPFAM" id="SSF55729">
    <property type="entry name" value="Acyl-CoA N-acyltransferases (Nat)"/>
    <property type="match status" value="1"/>
</dbReference>
<dbReference type="PANTHER" id="PTHR21367:SF1">
    <property type="entry name" value="ARGINYL-TRNA--PROTEIN TRANSFERASE 1"/>
    <property type="match status" value="1"/>
</dbReference>
<dbReference type="InterPro" id="IPR017137">
    <property type="entry name" value="Arg-tRNA-P_Trfase_1_euk"/>
</dbReference>
<dbReference type="InterPro" id="IPR036695">
    <property type="entry name" value="Arg-tRNA-synth_N_sf"/>
</dbReference>
<dbReference type="InterPro" id="IPR030700">
    <property type="entry name" value="N-end_Aminoacyl_Trfase"/>
</dbReference>
<name>A0ABD3GQ69_9MARC</name>
<keyword evidence="3" id="KW-0808">Transferase</keyword>
<dbReference type="EC" id="2.3.2.8" evidence="2"/>
<evidence type="ECO:0000256" key="5">
    <source>
        <dbReference type="ARBA" id="ARBA00023315"/>
    </source>
</evidence>
<keyword evidence="5" id="KW-0012">Acyltransferase</keyword>
<comment type="similarity">
    <text evidence="1">Belongs to the R-transferase family.</text>
</comment>
<evidence type="ECO:0000313" key="9">
    <source>
        <dbReference type="Proteomes" id="UP001633002"/>
    </source>
</evidence>
<dbReference type="InterPro" id="IPR005148">
    <property type="entry name" value="Arg-tRNA-synth_N"/>
</dbReference>
<dbReference type="SMART" id="SM01016">
    <property type="entry name" value="Arg_tRNA_synt_N"/>
    <property type="match status" value="1"/>
</dbReference>
<dbReference type="GO" id="GO:0004057">
    <property type="term" value="F:arginyl-tRNA--protein transferase activity"/>
    <property type="evidence" value="ECO:0007669"/>
    <property type="project" value="UniProtKB-EC"/>
</dbReference>
<dbReference type="InterPro" id="IPR007471">
    <property type="entry name" value="N-end_Aminoacyl_Trfase_N"/>
</dbReference>
<accession>A0ABD3GQ69</accession>
<proteinExistence type="inferred from homology"/>
<comment type="caution">
    <text evidence="8">The sequence shown here is derived from an EMBL/GenBank/DDBJ whole genome shotgun (WGS) entry which is preliminary data.</text>
</comment>
<dbReference type="InterPro" id="IPR016181">
    <property type="entry name" value="Acyl_CoA_acyltransferase"/>
</dbReference>
<dbReference type="Pfam" id="PF04376">
    <property type="entry name" value="ATE_N"/>
    <property type="match status" value="1"/>
</dbReference>
<dbReference type="AlphaFoldDB" id="A0ABD3GQ69"/>
<dbReference type="InterPro" id="IPR007472">
    <property type="entry name" value="N-end_Aminoacyl_Trfase_C"/>
</dbReference>
<sequence>MTDITDPGQGQAGVNSRSSGTSASSSSGGGNPRRARRTMSMVEDVGVYDSSCGYCKSRSGSRNFTSRGLWAHTLTVQDYQDLLDRGWRRSGMFLYKPCMKVTCCPPYTIRLKVDQFVAAKDQMRVLRRMQRYLDGSYNGPQTVGDLQEEKDSIDERDGGLSLDSVVASSSDETPSVVERVVAVESGVREKEKLISSLKDAIKLSVTKCAEKGLLPLNLDFPEPSVKPITQKVKGKMSTESKADYTCNIAFPLAAAVKRRKNSGGEDAGGADIHQWNLLLSTPQEVAENLVILLTELSIPGVSSVKACKGHLNFVLTDVIMLSPEPPRVESLANGETTGSEELGEVVEGTSTGSTRQLEIRMARSSFIEEEFALYKKYQIHIHKDRPEDVRDTSYKKFLVDSPLTFVPPANDGTTPSCGFGSFHQQYRLDGKLIAVGVVDILPYCLSSKYLFWDPDFAFLSLGKYSALKEIAWVQKEQTVCPSLQFYYLGFYIHSCPKMRYKAAYHPSELLCPERYRWVSYELARTALEERPYVCLSDLTTTSKGIEHCEDSRGHQGSTDRHSNGVEVQLPSNELAGNLEERNGAVADQPSLDMSAVVDEILLYLRGARLLYKHLREIQTLPRHQLEEIASNLQMYAEDVGSPLAMRMLYVLS</sequence>
<evidence type="ECO:0000256" key="2">
    <source>
        <dbReference type="ARBA" id="ARBA00012025"/>
    </source>
</evidence>
<dbReference type="EMBL" id="JBJQOH010000007">
    <property type="protein sequence ID" value="KAL3680317.1"/>
    <property type="molecule type" value="Genomic_DNA"/>
</dbReference>
<dbReference type="Pfam" id="PF03485">
    <property type="entry name" value="Arg_tRNA_synt_N"/>
    <property type="match status" value="1"/>
</dbReference>
<evidence type="ECO:0000256" key="6">
    <source>
        <dbReference type="SAM" id="MobiDB-lite"/>
    </source>
</evidence>
<evidence type="ECO:0000313" key="8">
    <source>
        <dbReference type="EMBL" id="KAL3680317.1"/>
    </source>
</evidence>
<gene>
    <name evidence="8" type="ORF">R1sor_023273</name>
</gene>
<dbReference type="PANTHER" id="PTHR21367">
    <property type="entry name" value="ARGININE-TRNA-PROTEIN TRANSFERASE 1"/>
    <property type="match status" value="1"/>
</dbReference>
<keyword evidence="4" id="KW-0833">Ubl conjugation pathway</keyword>
<feature type="domain" description="Arginyl tRNA synthetase N-terminal" evidence="7">
    <location>
        <begin position="195"/>
        <end position="315"/>
    </location>
</feature>
<dbReference type="Pfam" id="PF04377">
    <property type="entry name" value="ATE_C"/>
    <property type="match status" value="1"/>
</dbReference>
<dbReference type="PIRSF" id="PIRSF037207">
    <property type="entry name" value="ATE1_euk"/>
    <property type="match status" value="1"/>
</dbReference>
<dbReference type="Proteomes" id="UP001633002">
    <property type="component" value="Unassembled WGS sequence"/>
</dbReference>
<reference evidence="8 9" key="1">
    <citation type="submission" date="2024-09" db="EMBL/GenBank/DDBJ databases">
        <title>Chromosome-scale assembly of Riccia sorocarpa.</title>
        <authorList>
            <person name="Paukszto L."/>
        </authorList>
    </citation>
    <scope>NUCLEOTIDE SEQUENCE [LARGE SCALE GENOMIC DNA]</scope>
    <source>
        <strain evidence="8">LP-2024</strain>
        <tissue evidence="8">Aerial parts of the thallus</tissue>
    </source>
</reference>
<protein>
    <recommendedName>
        <fullName evidence="2">arginyltransferase</fullName>
        <ecNumber evidence="2">2.3.2.8</ecNumber>
    </recommendedName>
</protein>
<feature type="compositionally biased region" description="Low complexity" evidence="6">
    <location>
        <begin position="13"/>
        <end position="26"/>
    </location>
</feature>
<dbReference type="Gene3D" id="3.30.1360.70">
    <property type="entry name" value="Arginyl tRNA synthetase N-terminal domain"/>
    <property type="match status" value="1"/>
</dbReference>
<evidence type="ECO:0000256" key="3">
    <source>
        <dbReference type="ARBA" id="ARBA00022679"/>
    </source>
</evidence>
<feature type="region of interest" description="Disordered" evidence="6">
    <location>
        <begin position="1"/>
        <end position="37"/>
    </location>
</feature>
<keyword evidence="9" id="KW-1185">Reference proteome</keyword>
<organism evidence="8 9">
    <name type="scientific">Riccia sorocarpa</name>
    <dbReference type="NCBI Taxonomy" id="122646"/>
    <lineage>
        <taxon>Eukaryota</taxon>
        <taxon>Viridiplantae</taxon>
        <taxon>Streptophyta</taxon>
        <taxon>Embryophyta</taxon>
        <taxon>Marchantiophyta</taxon>
        <taxon>Marchantiopsida</taxon>
        <taxon>Marchantiidae</taxon>
        <taxon>Marchantiales</taxon>
        <taxon>Ricciaceae</taxon>
        <taxon>Riccia</taxon>
    </lineage>
</organism>
<evidence type="ECO:0000256" key="1">
    <source>
        <dbReference type="ARBA" id="ARBA00009991"/>
    </source>
</evidence>